<dbReference type="Proteomes" id="UP000030528">
    <property type="component" value="Unassembled WGS sequence"/>
</dbReference>
<name>A0A0A5ICP7_9BACI</name>
<gene>
    <name evidence="1" type="ORF">N781_10110</name>
</gene>
<dbReference type="AlphaFoldDB" id="A0A0A5ICP7"/>
<accession>A0A0A5ICP7</accession>
<dbReference type="Pfam" id="PF08812">
    <property type="entry name" value="YtxC"/>
    <property type="match status" value="1"/>
</dbReference>
<dbReference type="STRING" id="1385510.GCA_000425205_00932"/>
<dbReference type="EMBL" id="AVPE01000002">
    <property type="protein sequence ID" value="KGX93612.1"/>
    <property type="molecule type" value="Genomic_DNA"/>
</dbReference>
<comment type="caution">
    <text evidence="1">The sequence shown here is derived from an EMBL/GenBank/DDBJ whole genome shotgun (WGS) entry which is preliminary data.</text>
</comment>
<dbReference type="InterPro" id="IPR014199">
    <property type="entry name" value="Spore_YtxC"/>
</dbReference>
<evidence type="ECO:0000313" key="2">
    <source>
        <dbReference type="Proteomes" id="UP000030528"/>
    </source>
</evidence>
<dbReference type="OrthoDB" id="2986513at2"/>
<reference evidence="1 2" key="1">
    <citation type="submission" date="2013-08" db="EMBL/GenBank/DDBJ databases">
        <authorList>
            <person name="Huang J."/>
            <person name="Wang G."/>
        </authorList>
    </citation>
    <scope>NUCLEOTIDE SEQUENCE [LARGE SCALE GENOMIC DNA]</scope>
    <source>
        <strain evidence="1 2">JSM 076056</strain>
    </source>
</reference>
<organism evidence="1 2">
    <name type="scientific">Pontibacillus halophilus JSM 076056 = DSM 19796</name>
    <dbReference type="NCBI Taxonomy" id="1385510"/>
    <lineage>
        <taxon>Bacteria</taxon>
        <taxon>Bacillati</taxon>
        <taxon>Bacillota</taxon>
        <taxon>Bacilli</taxon>
        <taxon>Bacillales</taxon>
        <taxon>Bacillaceae</taxon>
        <taxon>Pontibacillus</taxon>
    </lineage>
</organism>
<evidence type="ECO:0000313" key="1">
    <source>
        <dbReference type="EMBL" id="KGX93612.1"/>
    </source>
</evidence>
<dbReference type="eggNOG" id="ENOG502ZATN">
    <property type="taxonomic scope" value="Bacteria"/>
</dbReference>
<evidence type="ECO:0008006" key="3">
    <source>
        <dbReference type="Google" id="ProtNLM"/>
    </source>
</evidence>
<dbReference type="RefSeq" id="WP_026801964.1">
    <property type="nucleotide sequence ID" value="NZ_AVPE01000002.1"/>
</dbReference>
<proteinExistence type="predicted"/>
<protein>
    <recommendedName>
        <fullName evidence="3">Sporulation protein YtxC</fullName>
    </recommendedName>
</protein>
<sequence>MKEIYFEKKEEAVTLCSFLFRKNDEISIRWKSHSKQGHYLVITSPQSWHGEWKRLLVEGLIHVFLLHREQAWLDEILLNCYYYTDDEERSHILELCQTLLCEETDLPRHELSRGKRSKILRELFSELLYQEEGFHFDSLVRFRLPSYREKLVDFVGYALDEYKREEDYQTYVENLREFVRGKGVSNQHLHIIESETLKIYNSEGGYLDSSQLRQVAYEEPLYLFGMGRDELFLSPIIAMAPHTISIYSDHLTNGTLITLLNVFQERVQIHPRKRFPFKQIAK</sequence>
<keyword evidence="2" id="KW-1185">Reference proteome</keyword>